<reference evidence="2" key="1">
    <citation type="journal article" date="2014" name="Front. Microbiol.">
        <title>High frequency of phylogenetically diverse reductive dehalogenase-homologous genes in deep subseafloor sedimentary metagenomes.</title>
        <authorList>
            <person name="Kawai M."/>
            <person name="Futagami T."/>
            <person name="Toyoda A."/>
            <person name="Takaki Y."/>
            <person name="Nishi S."/>
            <person name="Hori S."/>
            <person name="Arai W."/>
            <person name="Tsubouchi T."/>
            <person name="Morono Y."/>
            <person name="Uchiyama I."/>
            <person name="Ito T."/>
            <person name="Fujiyama A."/>
            <person name="Inagaki F."/>
            <person name="Takami H."/>
        </authorList>
    </citation>
    <scope>NUCLEOTIDE SEQUENCE</scope>
    <source>
        <strain evidence="2">Expedition CK06-06</strain>
    </source>
</reference>
<dbReference type="GO" id="GO:0005975">
    <property type="term" value="P:carbohydrate metabolic process"/>
    <property type="evidence" value="ECO:0007669"/>
    <property type="project" value="InterPro"/>
</dbReference>
<dbReference type="SUPFAM" id="SSF51569">
    <property type="entry name" value="Aldolase"/>
    <property type="match status" value="1"/>
</dbReference>
<dbReference type="EMBL" id="BARW01027209">
    <property type="protein sequence ID" value="GAJ13840.1"/>
    <property type="molecule type" value="Genomic_DNA"/>
</dbReference>
<keyword evidence="1" id="KW-0704">Schiff base</keyword>
<dbReference type="Pfam" id="PF00923">
    <property type="entry name" value="TAL_FSA"/>
    <property type="match status" value="1"/>
</dbReference>
<dbReference type="Gene3D" id="3.20.20.70">
    <property type="entry name" value="Aldolase class I"/>
    <property type="match status" value="1"/>
</dbReference>
<accession>X1VUF7</accession>
<evidence type="ECO:0000313" key="2">
    <source>
        <dbReference type="EMBL" id="GAJ13840.1"/>
    </source>
</evidence>
<gene>
    <name evidence="2" type="ORF">S12H4_44192</name>
</gene>
<comment type="caution">
    <text evidence="2">The sequence shown here is derived from an EMBL/GenBank/DDBJ whole genome shotgun (WGS) entry which is preliminary data.</text>
</comment>
<feature type="non-terminal residue" evidence="2">
    <location>
        <position position="245"/>
    </location>
</feature>
<evidence type="ECO:0000256" key="1">
    <source>
        <dbReference type="ARBA" id="ARBA00023270"/>
    </source>
</evidence>
<proteinExistence type="predicted"/>
<dbReference type="InterPro" id="IPR001585">
    <property type="entry name" value="TAL/FSA"/>
</dbReference>
<evidence type="ECO:0008006" key="3">
    <source>
        <dbReference type="Google" id="ProtNLM"/>
    </source>
</evidence>
<organism evidence="2">
    <name type="scientific">marine sediment metagenome</name>
    <dbReference type="NCBI Taxonomy" id="412755"/>
    <lineage>
        <taxon>unclassified sequences</taxon>
        <taxon>metagenomes</taxon>
        <taxon>ecological metagenomes</taxon>
    </lineage>
</organism>
<dbReference type="InterPro" id="IPR013785">
    <property type="entry name" value="Aldolase_TIM"/>
</dbReference>
<protein>
    <recommendedName>
        <fullName evidence="3">Uroporphyrinogen decarboxylase (URO-D) domain-containing protein</fullName>
    </recommendedName>
</protein>
<sequence>MDKFFPLYKKNPGKEGFVSIQGNPFADDDPDYIVNEALQYRKLGKNFIAKIPATKAGLKALENLIPENMPIIITEVMGIAQAVYTCEVYQRVSKECGKHPPFYLTHITGIFDDHLRNVVKRDNIDISPDILWQAGCILARKQYKIFKEREYSGTMLGGGARGLHHFTEMVGSEMHITINWIGTADKLIEADPPVVYRMFNPAPPKVVDELLEKIPDFRRAYMEEGLSVDEFEDFGPVALFRDSFV</sequence>
<name>X1VUF7_9ZZZZ</name>
<dbReference type="AlphaFoldDB" id="X1VUF7"/>